<protein>
    <submittedName>
        <fullName evidence="1">Uncharacterized protein</fullName>
    </submittedName>
</protein>
<gene>
    <name evidence="1" type="ORF">SDC9_193085</name>
</gene>
<reference evidence="1" key="1">
    <citation type="submission" date="2019-08" db="EMBL/GenBank/DDBJ databases">
        <authorList>
            <person name="Kucharzyk K."/>
            <person name="Murdoch R.W."/>
            <person name="Higgins S."/>
            <person name="Loffler F."/>
        </authorList>
    </citation>
    <scope>NUCLEOTIDE SEQUENCE</scope>
</reference>
<accession>A0A645I2P3</accession>
<dbReference type="EMBL" id="VSSQ01105495">
    <property type="protein sequence ID" value="MPN45518.1"/>
    <property type="molecule type" value="Genomic_DNA"/>
</dbReference>
<comment type="caution">
    <text evidence="1">The sequence shown here is derived from an EMBL/GenBank/DDBJ whole genome shotgun (WGS) entry which is preliminary data.</text>
</comment>
<organism evidence="1">
    <name type="scientific">bioreactor metagenome</name>
    <dbReference type="NCBI Taxonomy" id="1076179"/>
    <lineage>
        <taxon>unclassified sequences</taxon>
        <taxon>metagenomes</taxon>
        <taxon>ecological metagenomes</taxon>
    </lineage>
</organism>
<name>A0A645I2P3_9ZZZZ</name>
<evidence type="ECO:0000313" key="1">
    <source>
        <dbReference type="EMBL" id="MPN45518.1"/>
    </source>
</evidence>
<dbReference type="AlphaFoldDB" id="A0A645I2P3"/>
<sequence>MLVVPVFAAFATSLIVARVDLLIADFPEFRVNTLAGKSDEASNLPGGAALTGPTCRT</sequence>
<proteinExistence type="predicted"/>